<dbReference type="Gene3D" id="3.40.50.620">
    <property type="entry name" value="HUPs"/>
    <property type="match status" value="3"/>
</dbReference>
<dbReference type="GO" id="GO:0006429">
    <property type="term" value="P:leucyl-tRNA aminoacylation"/>
    <property type="evidence" value="ECO:0007669"/>
    <property type="project" value="UniProtKB-UniRule"/>
</dbReference>
<dbReference type="AlphaFoldDB" id="A0A1B0ZHI0"/>
<evidence type="ECO:0000259" key="13">
    <source>
        <dbReference type="Pfam" id="PF13603"/>
    </source>
</evidence>
<feature type="domain" description="Methionyl/Leucyl tRNA synthetase" evidence="12">
    <location>
        <begin position="57"/>
        <end position="161"/>
    </location>
</feature>
<keyword evidence="7 9" id="KW-0030">Aminoacyl-tRNA synthetase</keyword>
<dbReference type="FunFam" id="3.90.740.10:FF:000017">
    <property type="entry name" value="Leucine--tRNA ligase"/>
    <property type="match status" value="1"/>
</dbReference>
<keyword evidence="5 9" id="KW-0067">ATP-binding</keyword>
<dbReference type="InterPro" id="IPR015413">
    <property type="entry name" value="Methionyl/Leucyl_tRNA_Synth"/>
</dbReference>
<comment type="subcellular location">
    <subcellularLocation>
        <location evidence="9">Cytoplasm</location>
    </subcellularLocation>
</comment>
<gene>
    <name evidence="9" type="primary">leuS</name>
    <name evidence="14" type="ORF">DAD186_08410</name>
</gene>
<evidence type="ECO:0000256" key="2">
    <source>
        <dbReference type="ARBA" id="ARBA00022490"/>
    </source>
</evidence>
<dbReference type="InterPro" id="IPR014729">
    <property type="entry name" value="Rossmann-like_a/b/a_fold"/>
</dbReference>
<dbReference type="PANTHER" id="PTHR43740:SF2">
    <property type="entry name" value="LEUCINE--TRNA LIGASE, MITOCHONDRIAL"/>
    <property type="match status" value="1"/>
</dbReference>
<feature type="domain" description="Leucyl-tRNA synthetase editing" evidence="13">
    <location>
        <begin position="323"/>
        <end position="529"/>
    </location>
</feature>
<comment type="caution">
    <text evidence="9">Lacks conserved residue(s) required for the propagation of feature annotation.</text>
</comment>
<evidence type="ECO:0000256" key="3">
    <source>
        <dbReference type="ARBA" id="ARBA00022598"/>
    </source>
</evidence>
<dbReference type="NCBIfam" id="TIGR00396">
    <property type="entry name" value="leuS_bact"/>
    <property type="match status" value="1"/>
</dbReference>
<dbReference type="GO" id="GO:0002161">
    <property type="term" value="F:aminoacyl-tRNA deacylase activity"/>
    <property type="evidence" value="ECO:0007669"/>
    <property type="project" value="InterPro"/>
</dbReference>
<accession>A0A1B0ZHI0</accession>
<dbReference type="RefSeq" id="WP_065247606.1">
    <property type="nucleotide sequence ID" value="NZ_CP012117.1"/>
</dbReference>
<keyword evidence="2 9" id="KW-0963">Cytoplasm</keyword>
<dbReference type="Gene3D" id="1.10.730.10">
    <property type="entry name" value="Isoleucyl-tRNA Synthetase, Domain 1"/>
    <property type="match status" value="2"/>
</dbReference>
<dbReference type="FunFam" id="1.10.730.10:FF:000011">
    <property type="entry name" value="Leucine--tRNA ligase chloroplastic/mitochondrial"/>
    <property type="match status" value="1"/>
</dbReference>
<dbReference type="FunFam" id="3.40.50.620:FF:000087">
    <property type="entry name" value="Leucine--tRNA ligase"/>
    <property type="match status" value="1"/>
</dbReference>
<evidence type="ECO:0000313" key="15">
    <source>
        <dbReference type="Proteomes" id="UP000092596"/>
    </source>
</evidence>
<dbReference type="GO" id="GO:0005524">
    <property type="term" value="F:ATP binding"/>
    <property type="evidence" value="ECO:0007669"/>
    <property type="project" value="UniProtKB-UniRule"/>
</dbReference>
<feature type="short sequence motif" description="'KMSKS' region" evidence="9">
    <location>
        <begin position="762"/>
        <end position="766"/>
    </location>
</feature>
<dbReference type="InterPro" id="IPR025709">
    <property type="entry name" value="Leu_tRNA-synth_edit"/>
</dbReference>
<dbReference type="PATRIC" id="fig|1630135.4.peg.842"/>
<dbReference type="FunFam" id="3.40.50.620:FF:000060">
    <property type="entry name" value="Leucine--tRNA ligase"/>
    <property type="match status" value="1"/>
</dbReference>
<dbReference type="STRING" id="1630135.DAD186_08410"/>
<dbReference type="InterPro" id="IPR001412">
    <property type="entry name" value="aa-tRNA-synth_I_CS"/>
</dbReference>
<dbReference type="Proteomes" id="UP000092596">
    <property type="component" value="Chromosome"/>
</dbReference>
<feature type="domain" description="Methionyl/Valyl/Leucyl/Isoleucyl-tRNA synthetase anticodon-binding" evidence="11">
    <location>
        <begin position="840"/>
        <end position="955"/>
    </location>
</feature>
<protein>
    <recommendedName>
        <fullName evidence="9">Leucine--tRNA ligase</fullName>
        <ecNumber evidence="9">6.1.1.4</ecNumber>
    </recommendedName>
    <alternativeName>
        <fullName evidence="9">Leucyl-tRNA synthetase</fullName>
        <shortName evidence="9">LeuRS</shortName>
    </alternativeName>
</protein>
<evidence type="ECO:0000256" key="7">
    <source>
        <dbReference type="ARBA" id="ARBA00023146"/>
    </source>
</evidence>
<evidence type="ECO:0000256" key="5">
    <source>
        <dbReference type="ARBA" id="ARBA00022840"/>
    </source>
</evidence>
<keyword evidence="3 9" id="KW-0436">Ligase</keyword>
<dbReference type="Pfam" id="PF08264">
    <property type="entry name" value="Anticodon_1"/>
    <property type="match status" value="1"/>
</dbReference>
<evidence type="ECO:0000259" key="12">
    <source>
        <dbReference type="Pfam" id="PF09334"/>
    </source>
</evidence>
<sequence>MAEAPYRYTAELAGQIEQKWQKLWLEKGTFNAVNPEGELSDGRTAEELGEKMFIMDMFPYPSGKGLHVGHPLGYIATDAVARHNRMLGKNVLYTMGYDAFGLPAEQYAIQTGTHPRVTTDENVANMARQLFRLGLSHDSRRSLRTTDLEFVKWTQWVFLQLFDSWYDPNFVKADGTRGSARPISELKGAIQDRDVDPYALAEQQGIEIPQMWHDRKPDHEHWNPEHDTPFDYLIQYTPEEMRELVDCFRLAYVSDTPVNWCPGLGTVLANEEVTAEGRSERGDFPVFKRRLRQWNLRITAYADRLLEDLETVNWPESVKSMQRNWIGRSRGAQVTFALESDASPALADATFDVFTTRVDTLFGAIFTVLSPEHPLLVDVSILPESWPEGTKAAWTGGAANPREAVATYQERAAALEEDERTADSREKTGVFTGLFAVNPMDGRALPVFTADYVLMGYGTGAIMAVPAEDERDYAFASAFELPIIRTVQPPADFEEGQAYTGDGKKINSQSAELDLNGMNKAEAIAAATEFAERKGFGHAKTTYRLRDWLFSRQRYWGEPFPIVYAEDAPEVPIALPVDQLPVQLPELDDFSPKTFDPDDADTEPQTPLSRVDDWAWVELDLGDGLKRYRREMNVMPQWAGSSWYEIRYTDPTNDEQISAPANEQYWMGPREGAPTGGVDLYVGGVEHAVLHLLYARFWHKVLFDRGYLASAEPFHTLFNQGYVQAYAYRDERGVYVNASEVVEEADGSFTYDGKPVTQEYGKMGKSLRNIVTPDDMYDEFGADTFRVYEMSMGPLDLSRPWNTRDVVGSQRFLQRLWRLAVSEETGECVVSDAEPSVETLRAVHKTIDAVSADMEHMRFNTAIARLIELVNHLTKVASDGDGAPRSAVEALVLMVSPFAPHLAEELWAKLGHDESLARASYPVADPQYLVADAVTCVIQVKGKVRHRIEVDPEISAEDLEKAVFAEERVQKLIEGHEVRKVIVREPKLVNLVLS</sequence>
<proteinExistence type="inferred from homology"/>
<dbReference type="Pfam" id="PF09334">
    <property type="entry name" value="tRNA-synt_1g"/>
    <property type="match status" value="1"/>
</dbReference>
<evidence type="ECO:0000259" key="11">
    <source>
        <dbReference type="Pfam" id="PF08264"/>
    </source>
</evidence>
<name>A0A1B0ZHI0_9MICO</name>
<evidence type="ECO:0000256" key="6">
    <source>
        <dbReference type="ARBA" id="ARBA00022917"/>
    </source>
</evidence>
<dbReference type="Pfam" id="PF13603">
    <property type="entry name" value="tRNA-synt_1_2"/>
    <property type="match status" value="1"/>
</dbReference>
<dbReference type="PANTHER" id="PTHR43740">
    <property type="entry name" value="LEUCYL-TRNA SYNTHETASE"/>
    <property type="match status" value="1"/>
</dbReference>
<dbReference type="PROSITE" id="PS00178">
    <property type="entry name" value="AA_TRNA_LIGASE_I"/>
    <property type="match status" value="1"/>
</dbReference>
<dbReference type="SUPFAM" id="SSF50677">
    <property type="entry name" value="ValRS/IleRS/LeuRS editing domain"/>
    <property type="match status" value="1"/>
</dbReference>
<evidence type="ECO:0000256" key="4">
    <source>
        <dbReference type="ARBA" id="ARBA00022741"/>
    </source>
</evidence>
<comment type="catalytic activity">
    <reaction evidence="8 9">
        <text>tRNA(Leu) + L-leucine + ATP = L-leucyl-tRNA(Leu) + AMP + diphosphate</text>
        <dbReference type="Rhea" id="RHEA:11688"/>
        <dbReference type="Rhea" id="RHEA-COMP:9613"/>
        <dbReference type="Rhea" id="RHEA-COMP:9622"/>
        <dbReference type="ChEBI" id="CHEBI:30616"/>
        <dbReference type="ChEBI" id="CHEBI:33019"/>
        <dbReference type="ChEBI" id="CHEBI:57427"/>
        <dbReference type="ChEBI" id="CHEBI:78442"/>
        <dbReference type="ChEBI" id="CHEBI:78494"/>
        <dbReference type="ChEBI" id="CHEBI:456215"/>
        <dbReference type="EC" id="6.1.1.4"/>
    </reaction>
</comment>
<dbReference type="InterPro" id="IPR009080">
    <property type="entry name" value="tRNAsynth_Ia_anticodon-bd"/>
</dbReference>
<dbReference type="KEGG" id="dva:DAD186_08410"/>
<dbReference type="EMBL" id="CP012117">
    <property type="protein sequence ID" value="ANP27391.1"/>
    <property type="molecule type" value="Genomic_DNA"/>
</dbReference>
<evidence type="ECO:0000256" key="9">
    <source>
        <dbReference type="HAMAP-Rule" id="MF_00049"/>
    </source>
</evidence>
<dbReference type="GO" id="GO:0005829">
    <property type="term" value="C:cytosol"/>
    <property type="evidence" value="ECO:0007669"/>
    <property type="project" value="TreeGrafter"/>
</dbReference>
<dbReference type="InterPro" id="IPR002302">
    <property type="entry name" value="Leu-tRNA-ligase"/>
</dbReference>
<dbReference type="FunFam" id="3.40.50.620:FF:000056">
    <property type="entry name" value="Leucine--tRNA ligase"/>
    <property type="match status" value="1"/>
</dbReference>
<evidence type="ECO:0000313" key="14">
    <source>
        <dbReference type="EMBL" id="ANP27391.1"/>
    </source>
</evidence>
<keyword evidence="4 9" id="KW-0547">Nucleotide-binding</keyword>
<dbReference type="HAMAP" id="MF_00049_B">
    <property type="entry name" value="Leu_tRNA_synth_B"/>
    <property type="match status" value="1"/>
</dbReference>
<dbReference type="SUPFAM" id="SSF52374">
    <property type="entry name" value="Nucleotidylyl transferase"/>
    <property type="match status" value="1"/>
</dbReference>
<reference evidence="14 15" key="1">
    <citation type="submission" date="2015-06" db="EMBL/GenBank/DDBJ databases">
        <title>Investigation of pathophysiology for high-risk pregnancy and development of treatment modality based on it.</title>
        <authorList>
            <person name="Kim B.-C."/>
            <person name="Lim S."/>
        </authorList>
    </citation>
    <scope>NUCLEOTIDE SEQUENCE [LARGE SCALE GENOMIC DNA]</scope>
    <source>
        <strain evidence="14 15">AD1-86</strain>
    </source>
</reference>
<evidence type="ECO:0000256" key="8">
    <source>
        <dbReference type="ARBA" id="ARBA00047469"/>
    </source>
</evidence>
<dbReference type="PRINTS" id="PR00985">
    <property type="entry name" value="TRNASYNTHLEU"/>
</dbReference>
<dbReference type="InterPro" id="IPR009008">
    <property type="entry name" value="Val/Leu/Ile-tRNA-synth_edit"/>
</dbReference>
<organism evidence="14 15">
    <name type="scientific">Dermabacter vaginalis</name>
    <dbReference type="NCBI Taxonomy" id="1630135"/>
    <lineage>
        <taxon>Bacteria</taxon>
        <taxon>Bacillati</taxon>
        <taxon>Actinomycetota</taxon>
        <taxon>Actinomycetes</taxon>
        <taxon>Micrococcales</taxon>
        <taxon>Dermabacteraceae</taxon>
        <taxon>Dermabacter</taxon>
    </lineage>
</organism>
<dbReference type="SUPFAM" id="SSF47323">
    <property type="entry name" value="Anticodon-binding domain of a subclass of class I aminoacyl-tRNA synthetases"/>
    <property type="match status" value="1"/>
</dbReference>
<evidence type="ECO:0000256" key="1">
    <source>
        <dbReference type="ARBA" id="ARBA00005594"/>
    </source>
</evidence>
<dbReference type="InterPro" id="IPR013155">
    <property type="entry name" value="M/V/L/I-tRNA-synth_anticd-bd"/>
</dbReference>
<dbReference type="CDD" id="cd07958">
    <property type="entry name" value="Anticodon_Ia_Leu_BEm"/>
    <property type="match status" value="1"/>
</dbReference>
<dbReference type="GO" id="GO:0004823">
    <property type="term" value="F:leucine-tRNA ligase activity"/>
    <property type="evidence" value="ECO:0007669"/>
    <property type="project" value="UniProtKB-UniRule"/>
</dbReference>
<comment type="similarity">
    <text evidence="1 9 10">Belongs to the class-I aminoacyl-tRNA synthetase family.</text>
</comment>
<keyword evidence="6 9" id="KW-0648">Protein biosynthesis</keyword>
<dbReference type="EC" id="6.1.1.4" evidence="9"/>
<evidence type="ECO:0000256" key="10">
    <source>
        <dbReference type="RuleBase" id="RU363039"/>
    </source>
</evidence>
<feature type="binding site" evidence="9">
    <location>
        <position position="765"/>
    </location>
    <ligand>
        <name>ATP</name>
        <dbReference type="ChEBI" id="CHEBI:30616"/>
    </ligand>
</feature>